<evidence type="ECO:0000313" key="4">
    <source>
        <dbReference type="Proteomes" id="UP001596542"/>
    </source>
</evidence>
<dbReference type="InterPro" id="IPR017439">
    <property type="entry name" value="Amidohydrolase"/>
</dbReference>
<protein>
    <submittedName>
        <fullName evidence="3">M20 aminoacylase family protein</fullName>
    </submittedName>
</protein>
<proteinExistence type="predicted"/>
<keyword evidence="1" id="KW-0378">Hydrolase</keyword>
<feature type="domain" description="Peptidase M20 dimerisation" evidence="2">
    <location>
        <begin position="171"/>
        <end position="256"/>
    </location>
</feature>
<dbReference type="PANTHER" id="PTHR11014">
    <property type="entry name" value="PEPTIDASE M20 FAMILY MEMBER"/>
    <property type="match status" value="1"/>
</dbReference>
<dbReference type="RefSeq" id="WP_382272478.1">
    <property type="nucleotide sequence ID" value="NZ_JBHTBU010000002.1"/>
</dbReference>
<dbReference type="InterPro" id="IPR002933">
    <property type="entry name" value="Peptidase_M20"/>
</dbReference>
<dbReference type="EMBL" id="JBHTBU010000002">
    <property type="protein sequence ID" value="MFC7289138.1"/>
    <property type="molecule type" value="Genomic_DNA"/>
</dbReference>
<dbReference type="Gene3D" id="3.40.630.10">
    <property type="entry name" value="Zn peptidases"/>
    <property type="match status" value="1"/>
</dbReference>
<dbReference type="SUPFAM" id="SSF55031">
    <property type="entry name" value="Bacterial exopeptidase dimerisation domain"/>
    <property type="match status" value="1"/>
</dbReference>
<dbReference type="InterPro" id="IPR036264">
    <property type="entry name" value="Bact_exopeptidase_dim_dom"/>
</dbReference>
<organism evidence="3 4">
    <name type="scientific">Herminiimonas glaciei</name>
    <dbReference type="NCBI Taxonomy" id="523788"/>
    <lineage>
        <taxon>Bacteria</taxon>
        <taxon>Pseudomonadati</taxon>
        <taxon>Pseudomonadota</taxon>
        <taxon>Betaproteobacteria</taxon>
        <taxon>Burkholderiales</taxon>
        <taxon>Oxalobacteraceae</taxon>
        <taxon>Herminiimonas</taxon>
    </lineage>
</organism>
<accession>A0ABW2IDX4</accession>
<evidence type="ECO:0000313" key="3">
    <source>
        <dbReference type="EMBL" id="MFC7289138.1"/>
    </source>
</evidence>
<keyword evidence="4" id="KW-1185">Reference proteome</keyword>
<name>A0ABW2IDX4_9BURK</name>
<dbReference type="NCBIfam" id="TIGR01891">
    <property type="entry name" value="amidohydrolases"/>
    <property type="match status" value="1"/>
</dbReference>
<dbReference type="SUPFAM" id="SSF53187">
    <property type="entry name" value="Zn-dependent exopeptidases"/>
    <property type="match status" value="1"/>
</dbReference>
<dbReference type="PANTHER" id="PTHR11014:SF63">
    <property type="entry name" value="METALLOPEPTIDASE, PUTATIVE (AFU_ORTHOLOGUE AFUA_6G09600)-RELATED"/>
    <property type="match status" value="1"/>
</dbReference>
<dbReference type="Gene3D" id="3.30.70.360">
    <property type="match status" value="1"/>
</dbReference>
<dbReference type="InterPro" id="IPR011650">
    <property type="entry name" value="Peptidase_M20_dimer"/>
</dbReference>
<sequence>MIKWRHTFHASPELAFEEVSTAQLVASVLRENGIAVEEGIGRTGVVGTLKRGDGPKIGLRADMDALPLSEKNDFAHKSRHEGKMHACGHDGHTAMLLGAAVALSKNTEWAGTINFIFQPAEEAAGGGRVMIEDGLFERFPCDMVFGMHNWPGVPMGRFAINHGPMMASFDTFEITIQGVGSHAAMPERSVDSLVCASQLVLALQTIVSRRLPPQETAVVSVTQIHGGEAWNVLPETAVIRGTVRCFSASTQRRIHDLLTEISSGIAQSNGASATVSYRYAYPATINSHNETDIAIRAASAVVGKDKVDWDCVPSMASEDFSFMLNSKPGAYIWMGVDRDETIPLHNPHYDFNDDTIELGASFWIELVRDAMGTGSKTVDAGVTAAVAA</sequence>
<dbReference type="PIRSF" id="PIRSF005962">
    <property type="entry name" value="Pept_M20D_amidohydro"/>
    <property type="match status" value="1"/>
</dbReference>
<dbReference type="Proteomes" id="UP001596542">
    <property type="component" value="Unassembled WGS sequence"/>
</dbReference>
<dbReference type="CDD" id="cd05666">
    <property type="entry name" value="M20_Acy1-like"/>
    <property type="match status" value="1"/>
</dbReference>
<dbReference type="Pfam" id="PF01546">
    <property type="entry name" value="Peptidase_M20"/>
    <property type="match status" value="1"/>
</dbReference>
<comment type="caution">
    <text evidence="3">The sequence shown here is derived from an EMBL/GenBank/DDBJ whole genome shotgun (WGS) entry which is preliminary data.</text>
</comment>
<evidence type="ECO:0000256" key="1">
    <source>
        <dbReference type="ARBA" id="ARBA00022801"/>
    </source>
</evidence>
<reference evidence="4" key="1">
    <citation type="journal article" date="2019" name="Int. J. Syst. Evol. Microbiol.">
        <title>The Global Catalogue of Microorganisms (GCM) 10K type strain sequencing project: providing services to taxonomists for standard genome sequencing and annotation.</title>
        <authorList>
            <consortium name="The Broad Institute Genomics Platform"/>
            <consortium name="The Broad Institute Genome Sequencing Center for Infectious Disease"/>
            <person name="Wu L."/>
            <person name="Ma J."/>
        </authorList>
    </citation>
    <scope>NUCLEOTIDE SEQUENCE [LARGE SCALE GENOMIC DNA]</scope>
    <source>
        <strain evidence="4">KACC 12508</strain>
    </source>
</reference>
<dbReference type="Pfam" id="PF07687">
    <property type="entry name" value="M20_dimer"/>
    <property type="match status" value="1"/>
</dbReference>
<evidence type="ECO:0000259" key="2">
    <source>
        <dbReference type="Pfam" id="PF07687"/>
    </source>
</evidence>
<gene>
    <name evidence="3" type="ORF">ACFQPC_13905</name>
</gene>